<dbReference type="RefSeq" id="WP_113879416.1">
    <property type="nucleotide sequence ID" value="NZ_QNSA01000003.1"/>
</dbReference>
<comment type="similarity">
    <text evidence="2 6">Belongs to the SURF1 family.</text>
</comment>
<sequence>MGSTSRRWQFDWRLLVFSGVFLPLLISLGVWQLNRAAEKTSRLETWNSESAGWDWQDVAAADGWQEGQPVTLTGWYREQTWLLDNRTRDGRAGYEVLTLFEPLSGPLVVVNRGWVPAPASREQLPEVQTPEPLFTLQGRLAAYPEPPVLGAQEPDTPGWPRRVQALPESRVRALGSTPAPMIVHLADSQQPGAYQADRVPDVMGPQTHYGYAAQWFALAVALTILTLVASYKKDSERPKAGADNDNDNG</sequence>
<evidence type="ECO:0000313" key="8">
    <source>
        <dbReference type="EMBL" id="RCW36465.1"/>
    </source>
</evidence>
<dbReference type="InterPro" id="IPR045214">
    <property type="entry name" value="Surf1/Surf4"/>
</dbReference>
<evidence type="ECO:0000313" key="10">
    <source>
        <dbReference type="Proteomes" id="UP000253065"/>
    </source>
</evidence>
<dbReference type="AlphaFoldDB" id="A0A368V862"/>
<evidence type="ECO:0000256" key="6">
    <source>
        <dbReference type="RuleBase" id="RU363076"/>
    </source>
</evidence>
<comment type="caution">
    <text evidence="8">The sequence shown here is derived from an EMBL/GenBank/DDBJ whole genome shotgun (WGS) entry which is preliminary data.</text>
</comment>
<dbReference type="InterPro" id="IPR002994">
    <property type="entry name" value="Surf1/Shy1"/>
</dbReference>
<dbReference type="PANTHER" id="PTHR23427">
    <property type="entry name" value="SURFEIT LOCUS PROTEIN"/>
    <property type="match status" value="1"/>
</dbReference>
<evidence type="ECO:0000256" key="5">
    <source>
        <dbReference type="ARBA" id="ARBA00023136"/>
    </source>
</evidence>
<dbReference type="CDD" id="cd06662">
    <property type="entry name" value="SURF1"/>
    <property type="match status" value="1"/>
</dbReference>
<evidence type="ECO:0000256" key="1">
    <source>
        <dbReference type="ARBA" id="ARBA00004370"/>
    </source>
</evidence>
<gene>
    <name evidence="8" type="ORF">DET51_103258</name>
    <name evidence="7" type="ORF">DET64_103258</name>
</gene>
<accession>A0A368V862</accession>
<evidence type="ECO:0000256" key="4">
    <source>
        <dbReference type="ARBA" id="ARBA00022989"/>
    </source>
</evidence>
<dbReference type="EMBL" id="QNSA01000003">
    <property type="protein sequence ID" value="RBP75656.1"/>
    <property type="molecule type" value="Genomic_DNA"/>
</dbReference>
<proteinExistence type="inferred from homology"/>
<evidence type="ECO:0000313" key="7">
    <source>
        <dbReference type="EMBL" id="RBP75656.1"/>
    </source>
</evidence>
<keyword evidence="3 6" id="KW-0812">Transmembrane</keyword>
<evidence type="ECO:0000256" key="2">
    <source>
        <dbReference type="ARBA" id="ARBA00007165"/>
    </source>
</evidence>
<keyword evidence="4 6" id="KW-1133">Transmembrane helix</keyword>
<dbReference type="GO" id="GO:0005886">
    <property type="term" value="C:plasma membrane"/>
    <property type="evidence" value="ECO:0007669"/>
    <property type="project" value="UniProtKB-SubCell"/>
</dbReference>
<reference evidence="8 9" key="1">
    <citation type="submission" date="2018-07" db="EMBL/GenBank/DDBJ databases">
        <title>Freshwater and sediment microbial communities from various areas in North America, analyzing microbe dynamics in response to fracking.</title>
        <authorList>
            <person name="Lamendella R."/>
        </authorList>
    </citation>
    <scope>NUCLEOTIDE SEQUENCE [LARGE SCALE GENOMIC DNA]</scope>
    <source>
        <strain evidence="8 9">114E</strain>
        <strain evidence="7 10">114E_o</strain>
    </source>
</reference>
<feature type="transmembrane region" description="Helical" evidence="6">
    <location>
        <begin position="209"/>
        <end position="229"/>
    </location>
</feature>
<dbReference type="Pfam" id="PF02104">
    <property type="entry name" value="SURF1"/>
    <property type="match status" value="1"/>
</dbReference>
<dbReference type="PROSITE" id="PS50895">
    <property type="entry name" value="SURF1"/>
    <property type="match status" value="1"/>
</dbReference>
<keyword evidence="10" id="KW-1185">Reference proteome</keyword>
<dbReference type="PANTHER" id="PTHR23427:SF2">
    <property type="entry name" value="SURFEIT LOCUS PROTEIN 1"/>
    <property type="match status" value="1"/>
</dbReference>
<dbReference type="Proteomes" id="UP000252795">
    <property type="component" value="Unassembled WGS sequence"/>
</dbReference>
<evidence type="ECO:0000256" key="3">
    <source>
        <dbReference type="ARBA" id="ARBA00022692"/>
    </source>
</evidence>
<keyword evidence="5 6" id="KW-0472">Membrane</keyword>
<name>A0A368V862_MARNT</name>
<protein>
    <recommendedName>
        <fullName evidence="6">SURF1-like protein</fullName>
    </recommendedName>
</protein>
<organism evidence="8 9">
    <name type="scientific">Marinobacter nauticus</name>
    <name type="common">Marinobacter hydrocarbonoclasticus</name>
    <name type="synonym">Marinobacter aquaeolei</name>
    <dbReference type="NCBI Taxonomy" id="2743"/>
    <lineage>
        <taxon>Bacteria</taxon>
        <taxon>Pseudomonadati</taxon>
        <taxon>Pseudomonadota</taxon>
        <taxon>Gammaproteobacteria</taxon>
        <taxon>Pseudomonadales</taxon>
        <taxon>Marinobacteraceae</taxon>
        <taxon>Marinobacter</taxon>
    </lineage>
</organism>
<dbReference type="EMBL" id="QPJB01000003">
    <property type="protein sequence ID" value="RCW36465.1"/>
    <property type="molecule type" value="Genomic_DNA"/>
</dbReference>
<comment type="subcellular location">
    <subcellularLocation>
        <location evidence="6">Cell membrane</location>
        <topology evidence="6">Multi-pass membrane protein</topology>
    </subcellularLocation>
    <subcellularLocation>
        <location evidence="1">Membrane</location>
    </subcellularLocation>
</comment>
<evidence type="ECO:0000313" key="9">
    <source>
        <dbReference type="Proteomes" id="UP000252795"/>
    </source>
</evidence>
<keyword evidence="6" id="KW-1003">Cell membrane</keyword>
<dbReference type="Proteomes" id="UP000253065">
    <property type="component" value="Unassembled WGS sequence"/>
</dbReference>
<feature type="transmembrane region" description="Helical" evidence="6">
    <location>
        <begin position="12"/>
        <end position="33"/>
    </location>
</feature>